<evidence type="ECO:0000256" key="1">
    <source>
        <dbReference type="ARBA" id="ARBA00022729"/>
    </source>
</evidence>
<feature type="signal peptide" evidence="3">
    <location>
        <begin position="1"/>
        <end position="24"/>
    </location>
</feature>
<dbReference type="PROSITE" id="PS51257">
    <property type="entry name" value="PROKAR_LIPOPROTEIN"/>
    <property type="match status" value="1"/>
</dbReference>
<organism evidence="5 6">
    <name type="scientific">Candidatus Ornithomonoglobus intestinigallinarum</name>
    <dbReference type="NCBI Taxonomy" id="2840894"/>
    <lineage>
        <taxon>Bacteria</taxon>
        <taxon>Bacillati</taxon>
        <taxon>Bacillota</taxon>
        <taxon>Clostridia</taxon>
        <taxon>Candidatus Ornithomonoglobus</taxon>
    </lineage>
</organism>
<reference evidence="5" key="1">
    <citation type="submission" date="2020-10" db="EMBL/GenBank/DDBJ databases">
        <authorList>
            <person name="Gilroy R."/>
        </authorList>
    </citation>
    <scope>NUCLEOTIDE SEQUENCE</scope>
    <source>
        <strain evidence="5">CHK181-108</strain>
    </source>
</reference>
<keyword evidence="1 3" id="KW-0732">Signal</keyword>
<evidence type="ECO:0000259" key="4">
    <source>
        <dbReference type="Pfam" id="PF16729"/>
    </source>
</evidence>
<evidence type="ECO:0000256" key="2">
    <source>
        <dbReference type="SAM" id="MobiDB-lite"/>
    </source>
</evidence>
<sequence length="234" mass="24934">MKKNFIIVSLAVMLAVSAAGCNKADDGKSALVDGQSTVQTTDGTQSPESTQQTDGTSENSGESSGGSQENGAAENGTSGTESGAEFGENADKKVDMDKLEGTEAKSDRSGTKGDGEMTTCKIKIDEVKIVPQDENSLVVVQFDFKNTSSAELNFTGEVYAEAYQDGMELVPAVIRGEIEGYSPDTMMQKVDPGDSIKVQKAFITSDPDTPVEVYVRDTYDESGQKYLAQVFRVD</sequence>
<feature type="compositionally biased region" description="Low complexity" evidence="2">
    <location>
        <begin position="57"/>
        <end position="74"/>
    </location>
</feature>
<dbReference type="InterPro" id="IPR031989">
    <property type="entry name" value="DUF5067"/>
</dbReference>
<feature type="chain" id="PRO_5038886677" evidence="3">
    <location>
        <begin position="25"/>
        <end position="234"/>
    </location>
</feature>
<dbReference type="AlphaFoldDB" id="A0A9D1KP39"/>
<dbReference type="EMBL" id="DVLU01000007">
    <property type="protein sequence ID" value="HIT84479.1"/>
    <property type="molecule type" value="Genomic_DNA"/>
</dbReference>
<comment type="caution">
    <text evidence="5">The sequence shown here is derived from an EMBL/GenBank/DDBJ whole genome shotgun (WGS) entry which is preliminary data.</text>
</comment>
<dbReference type="Pfam" id="PF16729">
    <property type="entry name" value="DUF5067"/>
    <property type="match status" value="1"/>
</dbReference>
<evidence type="ECO:0000256" key="3">
    <source>
        <dbReference type="SAM" id="SignalP"/>
    </source>
</evidence>
<feature type="domain" description="DUF5067" evidence="4">
    <location>
        <begin position="105"/>
        <end position="217"/>
    </location>
</feature>
<evidence type="ECO:0000313" key="6">
    <source>
        <dbReference type="Proteomes" id="UP000824165"/>
    </source>
</evidence>
<protein>
    <submittedName>
        <fullName evidence="5">DUF5067 domain-containing protein</fullName>
    </submittedName>
</protein>
<reference evidence="5" key="2">
    <citation type="journal article" date="2021" name="PeerJ">
        <title>Extensive microbial diversity within the chicken gut microbiome revealed by metagenomics and culture.</title>
        <authorList>
            <person name="Gilroy R."/>
            <person name="Ravi A."/>
            <person name="Getino M."/>
            <person name="Pursley I."/>
            <person name="Horton D.L."/>
            <person name="Alikhan N.F."/>
            <person name="Baker D."/>
            <person name="Gharbi K."/>
            <person name="Hall N."/>
            <person name="Watson M."/>
            <person name="Adriaenssens E.M."/>
            <person name="Foster-Nyarko E."/>
            <person name="Jarju S."/>
            <person name="Secka A."/>
            <person name="Antonio M."/>
            <person name="Oren A."/>
            <person name="Chaudhuri R.R."/>
            <person name="La Ragione R."/>
            <person name="Hildebrand F."/>
            <person name="Pallen M.J."/>
        </authorList>
    </citation>
    <scope>NUCLEOTIDE SEQUENCE</scope>
    <source>
        <strain evidence="5">CHK181-108</strain>
    </source>
</reference>
<accession>A0A9D1KP39</accession>
<gene>
    <name evidence="5" type="ORF">IAA60_01100</name>
</gene>
<dbReference type="InterPro" id="IPR029050">
    <property type="entry name" value="Immunoprotect_excell_Ig-like"/>
</dbReference>
<dbReference type="Proteomes" id="UP000824165">
    <property type="component" value="Unassembled WGS sequence"/>
</dbReference>
<feature type="compositionally biased region" description="Basic and acidic residues" evidence="2">
    <location>
        <begin position="89"/>
        <end position="115"/>
    </location>
</feature>
<proteinExistence type="predicted"/>
<evidence type="ECO:0000313" key="5">
    <source>
        <dbReference type="EMBL" id="HIT84479.1"/>
    </source>
</evidence>
<dbReference type="Gene3D" id="2.60.40.1240">
    <property type="match status" value="1"/>
</dbReference>
<feature type="compositionally biased region" description="Polar residues" evidence="2">
    <location>
        <begin position="34"/>
        <end position="56"/>
    </location>
</feature>
<name>A0A9D1KP39_9FIRM</name>
<feature type="region of interest" description="Disordered" evidence="2">
    <location>
        <begin position="26"/>
        <end position="116"/>
    </location>
</feature>